<dbReference type="AlphaFoldDB" id="A0A4Q2UUK4"/>
<name>A0A4Q2UUK4_FUSOX</name>
<dbReference type="GO" id="GO:0033573">
    <property type="term" value="C:high-affinity iron permease complex"/>
    <property type="evidence" value="ECO:0007669"/>
    <property type="project" value="InterPro"/>
</dbReference>
<keyword evidence="3" id="KW-0406">Ion transport</keyword>
<keyword evidence="5 7" id="KW-1133">Transmembrane helix</keyword>
<feature type="transmembrane region" description="Helical" evidence="7">
    <location>
        <begin position="12"/>
        <end position="34"/>
    </location>
</feature>
<evidence type="ECO:0000256" key="5">
    <source>
        <dbReference type="ARBA" id="ARBA00022989"/>
    </source>
</evidence>
<evidence type="ECO:0000313" key="8">
    <source>
        <dbReference type="EMBL" id="RYC77975.1"/>
    </source>
</evidence>
<keyword evidence="3" id="KW-0410">Iron transport</keyword>
<evidence type="ECO:0000256" key="2">
    <source>
        <dbReference type="ARBA" id="ARBA00008333"/>
    </source>
</evidence>
<dbReference type="GO" id="GO:0015093">
    <property type="term" value="F:ferrous iron transmembrane transporter activity"/>
    <property type="evidence" value="ECO:0007669"/>
    <property type="project" value="TreeGrafter"/>
</dbReference>
<evidence type="ECO:0000256" key="7">
    <source>
        <dbReference type="SAM" id="Phobius"/>
    </source>
</evidence>
<keyword evidence="6 7" id="KW-0472">Membrane</keyword>
<comment type="caution">
    <text evidence="8">The sequence shown here is derived from an EMBL/GenBank/DDBJ whole genome shotgun (WGS) entry which is preliminary data.</text>
</comment>
<keyword evidence="3" id="KW-0813">Transport</keyword>
<dbReference type="PANTHER" id="PTHR31632">
    <property type="entry name" value="IRON TRANSPORTER FTH1"/>
    <property type="match status" value="1"/>
</dbReference>
<evidence type="ECO:0000256" key="3">
    <source>
        <dbReference type="ARBA" id="ARBA00022496"/>
    </source>
</evidence>
<dbReference type="EMBL" id="MQTW01001567">
    <property type="protein sequence ID" value="RYC77975.1"/>
    <property type="molecule type" value="Genomic_DNA"/>
</dbReference>
<keyword evidence="4 7" id="KW-0812">Transmembrane</keyword>
<dbReference type="InterPro" id="IPR004923">
    <property type="entry name" value="FTR1/Fip1/EfeU"/>
</dbReference>
<evidence type="ECO:0000256" key="1">
    <source>
        <dbReference type="ARBA" id="ARBA00004141"/>
    </source>
</evidence>
<protein>
    <submittedName>
        <fullName evidence="8">Uncharacterized protein</fullName>
    </submittedName>
</protein>
<accession>A0A4Q2UUK4</accession>
<evidence type="ECO:0000313" key="9">
    <source>
        <dbReference type="Proteomes" id="UP000290540"/>
    </source>
</evidence>
<proteinExistence type="inferred from homology"/>
<evidence type="ECO:0000256" key="4">
    <source>
        <dbReference type="ARBA" id="ARBA00022692"/>
    </source>
</evidence>
<gene>
    <name evidence="8" type="ORF">BFJ63_vAg19151</name>
</gene>
<comment type="similarity">
    <text evidence="2">Belongs to the oxidase-dependent Fe transporter (OFeT) (TC 9.A.10.1) family.</text>
</comment>
<comment type="subcellular location">
    <subcellularLocation>
        <location evidence="1">Membrane</location>
        <topology evidence="1">Multi-pass membrane protein</topology>
    </subcellularLocation>
</comment>
<reference evidence="8 9" key="1">
    <citation type="submission" date="2016-12" db="EMBL/GenBank/DDBJ databases">
        <title>Draft genome sequence of Fusarium oxysporum causing rot on Narcissus.</title>
        <authorList>
            <person name="Armitage A.D."/>
            <person name="Taylor A."/>
            <person name="Clarkson J.P."/>
            <person name="Harrison R.J."/>
            <person name="Jackson A.C."/>
        </authorList>
    </citation>
    <scope>NUCLEOTIDE SEQUENCE [LARGE SCALE GENOMIC DNA]</scope>
    <source>
        <strain evidence="8 9">N139</strain>
    </source>
</reference>
<dbReference type="Proteomes" id="UP000290540">
    <property type="component" value="Unassembled WGS sequence"/>
</dbReference>
<sequence>MGGSLAKVQYFLVASTCLPYLVAVGLFSRAIWLFEQQQWNKAIGGDVAEVGYGLGSYDIDHSIWHVNAKEEHARTD</sequence>
<dbReference type="PANTHER" id="PTHR31632:SF2">
    <property type="entry name" value="PLASMA MEMBRANE IRON PERMEASE"/>
    <property type="match status" value="1"/>
</dbReference>
<organism evidence="8 9">
    <name type="scientific">Fusarium oxysporum f. sp. narcissi</name>
    <dbReference type="NCBI Taxonomy" id="451672"/>
    <lineage>
        <taxon>Eukaryota</taxon>
        <taxon>Fungi</taxon>
        <taxon>Dikarya</taxon>
        <taxon>Ascomycota</taxon>
        <taxon>Pezizomycotina</taxon>
        <taxon>Sordariomycetes</taxon>
        <taxon>Hypocreomycetidae</taxon>
        <taxon>Hypocreales</taxon>
        <taxon>Nectriaceae</taxon>
        <taxon>Fusarium</taxon>
        <taxon>Fusarium oxysporum species complex</taxon>
    </lineage>
</organism>
<keyword evidence="3" id="KW-0408">Iron</keyword>
<evidence type="ECO:0000256" key="6">
    <source>
        <dbReference type="ARBA" id="ARBA00023136"/>
    </source>
</evidence>